<comment type="subunit">
    <text evidence="1">Binds cAMP-dependent protein kinase (PKA). Interacts with PRKCA; only the cytoplasmic form is capable of interacting with PRKCA.</text>
</comment>
<evidence type="ECO:0000313" key="5">
    <source>
        <dbReference type="Ensembl" id="ENSHBUP00000021100.1"/>
    </source>
</evidence>
<feature type="region of interest" description="Disordered" evidence="2">
    <location>
        <begin position="86"/>
        <end position="106"/>
    </location>
</feature>
<dbReference type="Pfam" id="PF10469">
    <property type="entry name" value="AKAP7_NLS"/>
    <property type="match status" value="1"/>
</dbReference>
<feature type="region of interest" description="Disordered" evidence="2">
    <location>
        <begin position="128"/>
        <end position="175"/>
    </location>
</feature>
<keyword evidence="6" id="KW-1185">Reference proteome</keyword>
<evidence type="ECO:0000256" key="1">
    <source>
        <dbReference type="ARBA" id="ARBA00038702"/>
    </source>
</evidence>
<name>A0A3Q2W8M3_HAPBU</name>
<dbReference type="Gene3D" id="3.90.1140.10">
    <property type="entry name" value="Cyclic phosphodiesterase"/>
    <property type="match status" value="1"/>
</dbReference>
<feature type="domain" description="A-kinase anchor protein 7-like phosphoesterase" evidence="3">
    <location>
        <begin position="235"/>
        <end position="433"/>
    </location>
</feature>
<dbReference type="PANTHER" id="PTHR15934">
    <property type="entry name" value="RNA 2',3'-CYCLIC PHOSPHODIESTERASE"/>
    <property type="match status" value="1"/>
</dbReference>
<dbReference type="AlphaFoldDB" id="A0A3Q2W8M3"/>
<proteinExistence type="predicted"/>
<dbReference type="GeneID" id="102297751"/>
<dbReference type="GO" id="GO:0034237">
    <property type="term" value="F:protein kinase A regulatory subunit binding"/>
    <property type="evidence" value="ECO:0007669"/>
    <property type="project" value="TreeGrafter"/>
</dbReference>
<reference evidence="5" key="1">
    <citation type="submission" date="2025-08" db="UniProtKB">
        <authorList>
            <consortium name="Ensembl"/>
        </authorList>
    </citation>
    <scope>IDENTIFICATION</scope>
</reference>
<dbReference type="GO" id="GO:0005829">
    <property type="term" value="C:cytosol"/>
    <property type="evidence" value="ECO:0007669"/>
    <property type="project" value="TreeGrafter"/>
</dbReference>
<accession>A0A3Q2W8M3</accession>
<evidence type="ECO:0000313" key="6">
    <source>
        <dbReference type="Proteomes" id="UP000264840"/>
    </source>
</evidence>
<dbReference type="InterPro" id="IPR052641">
    <property type="entry name" value="AKAP7_isoform_gamma"/>
</dbReference>
<feature type="domain" description="A-kinase anchor protein 7 RI-RII subunit-binding" evidence="4">
    <location>
        <begin position="440"/>
        <end position="497"/>
    </location>
</feature>
<protein>
    <submittedName>
        <fullName evidence="5">A-kinase anchoring protein 7</fullName>
    </submittedName>
</protein>
<feature type="region of interest" description="Disordered" evidence="2">
    <location>
        <begin position="195"/>
        <end position="236"/>
    </location>
</feature>
<evidence type="ECO:0000256" key="2">
    <source>
        <dbReference type="SAM" id="MobiDB-lite"/>
    </source>
</evidence>
<reference evidence="5" key="2">
    <citation type="submission" date="2025-09" db="UniProtKB">
        <authorList>
            <consortium name="Ensembl"/>
        </authorList>
    </citation>
    <scope>IDENTIFICATION</scope>
</reference>
<dbReference type="InterPro" id="IPR019511">
    <property type="entry name" value="AKAP7_RI-RII-bd_dom"/>
</dbReference>
<feature type="compositionally biased region" description="Basic residues" evidence="2">
    <location>
        <begin position="152"/>
        <end position="169"/>
    </location>
</feature>
<dbReference type="PANTHER" id="PTHR15934:SF6">
    <property type="entry name" value="A-KINASE ANCHOR PROTEIN 7 ISOFORM GAMMA"/>
    <property type="match status" value="1"/>
</dbReference>
<dbReference type="SUPFAM" id="SSF55144">
    <property type="entry name" value="LigT-like"/>
    <property type="match status" value="1"/>
</dbReference>
<dbReference type="GeneTree" id="ENSGT00940000167189"/>
<dbReference type="CTD" id="9465"/>
<dbReference type="Proteomes" id="UP000264840">
    <property type="component" value="Unplaced"/>
</dbReference>
<evidence type="ECO:0000259" key="4">
    <source>
        <dbReference type="Pfam" id="PF10470"/>
    </source>
</evidence>
<feature type="compositionally biased region" description="Low complexity" evidence="2">
    <location>
        <begin position="486"/>
        <end position="499"/>
    </location>
</feature>
<dbReference type="Pfam" id="PF10470">
    <property type="entry name" value="AKAP7_RIRII_bdg"/>
    <property type="match status" value="1"/>
</dbReference>
<dbReference type="InterPro" id="IPR009097">
    <property type="entry name" value="Cyclic_Pdiesterase"/>
</dbReference>
<dbReference type="InterPro" id="IPR019510">
    <property type="entry name" value="AKAP7-like_phosphoesterase"/>
</dbReference>
<evidence type="ECO:0000259" key="3">
    <source>
        <dbReference type="Pfam" id="PF10469"/>
    </source>
</evidence>
<dbReference type="Ensembl" id="ENSHBUT00000036225.1">
    <property type="protein sequence ID" value="ENSHBUP00000021100.1"/>
    <property type="gene ID" value="ENSHBUG00000023381.1"/>
</dbReference>
<organism evidence="5 6">
    <name type="scientific">Haplochromis burtoni</name>
    <name type="common">Burton's mouthbrooder</name>
    <name type="synonym">Chromis burtoni</name>
    <dbReference type="NCBI Taxonomy" id="8153"/>
    <lineage>
        <taxon>Eukaryota</taxon>
        <taxon>Metazoa</taxon>
        <taxon>Chordata</taxon>
        <taxon>Craniata</taxon>
        <taxon>Vertebrata</taxon>
        <taxon>Euteleostomi</taxon>
        <taxon>Actinopterygii</taxon>
        <taxon>Neopterygii</taxon>
        <taxon>Teleostei</taxon>
        <taxon>Neoteleostei</taxon>
        <taxon>Acanthomorphata</taxon>
        <taxon>Ovalentaria</taxon>
        <taxon>Cichlomorphae</taxon>
        <taxon>Cichliformes</taxon>
        <taxon>Cichlidae</taxon>
        <taxon>African cichlids</taxon>
        <taxon>Pseudocrenilabrinae</taxon>
        <taxon>Haplochromini</taxon>
        <taxon>Haplochromis</taxon>
    </lineage>
</organism>
<dbReference type="RefSeq" id="XP_042075026.1">
    <property type="nucleotide sequence ID" value="XM_042219092.1"/>
</dbReference>
<sequence length="506" mass="56126">MIFSRVILSLGSKRSQSACLQRISAVNEVLLRSQHSVSVSYSQQARALRLKPLAQRFRFQVTAPSYHHLLTVCDMQPASISYGRDTTAVASDEDDEGDENLAGKEVGEEHKDLREMVMTSAQTGAVGMEVQESPADPEAASVSTPSGSSEKKTRRKLRRERKKLMKKTLKSSDTSENLLSELPFALASPTTWKALFPSQESTKKKRKRKRGDSEGRVDSEDDGDKKKKKKESQRPNYFVSIPITNTQISSAVSEVQEAVLQQDPRLAKAMIPVPTLHITLLVTHLANQEQVDLAAAVLAQVEPSLAELLGGRDLVLPFSGISHFRKEVVFVGLASGQHRHTLDSLAELLRSRFEEQGLLQGDCRGFEPHLTIMKLSRASKLRSQGIKRVDPALYSNYTDKFFGDQTVERVDLCSMLKKKQQDGYYHTETSLQLGGRRRSEPDEAELLKVSKRLVEDAVNRALQQYKQETLQNGGGPNAAAVKPPGNTEETATKTNTTANSITVNRK</sequence>
<feature type="region of interest" description="Disordered" evidence="2">
    <location>
        <begin position="470"/>
        <end position="506"/>
    </location>
</feature>
<dbReference type="GO" id="GO:0010738">
    <property type="term" value="P:regulation of protein kinase A signaling"/>
    <property type="evidence" value="ECO:0007669"/>
    <property type="project" value="TreeGrafter"/>
</dbReference>